<dbReference type="EMBL" id="BAABAT010000070">
    <property type="protein sequence ID" value="GAA4263485.1"/>
    <property type="molecule type" value="Genomic_DNA"/>
</dbReference>
<sequence>MRTGIDRNWPYRRGVRISTRTLNRTYLRRQLLLDDVPNTVPDAVGRLVAVQAQEVDAPYVGLWARLPGFTHGELTAALEDRSVVRGGLLRGTQHLTTAEDYRWLRPLIRAGMGNAGLSAFRRQIEGLELAEIAAAATEALAGRTMTRPQLARALGERFPGREAIALAWAAQHQLSLVHPPPSGTWGRRGHVHVTLAEEWIGAPLRESTAEELLWRYLASCGPATAADLQIWSGVRRLRDAVEALRPRLRVYRDEAGRELFDAPDLDLADPDEPAPVRFLPEFDNLVLSHDDRGRIIASAADRALVCPGYSIVRPTFLVDGFVAGTWSAEPGRLVVAPFRPLADPAPVHAEALRLLEFLRLTDAEVVLEER</sequence>
<evidence type="ECO:0000313" key="1">
    <source>
        <dbReference type="EMBL" id="GAA4263485.1"/>
    </source>
</evidence>
<dbReference type="InterPro" id="IPR009351">
    <property type="entry name" value="AlkZ-like"/>
</dbReference>
<protein>
    <submittedName>
        <fullName evidence="1">Winged helix DNA-binding domain-containing protein</fullName>
    </submittedName>
</protein>
<accession>A0ABP8DTZ0</accession>
<keyword evidence="1" id="KW-0238">DNA-binding</keyword>
<reference evidence="2" key="1">
    <citation type="journal article" date="2019" name="Int. J. Syst. Evol. Microbiol.">
        <title>The Global Catalogue of Microorganisms (GCM) 10K type strain sequencing project: providing services to taxonomists for standard genome sequencing and annotation.</title>
        <authorList>
            <consortium name="The Broad Institute Genomics Platform"/>
            <consortium name="The Broad Institute Genome Sequencing Center for Infectious Disease"/>
            <person name="Wu L."/>
            <person name="Ma J."/>
        </authorList>
    </citation>
    <scope>NUCLEOTIDE SEQUENCE [LARGE SCALE GENOMIC DNA]</scope>
    <source>
        <strain evidence="2">JCM 17441</strain>
    </source>
</reference>
<dbReference type="Pfam" id="PF06224">
    <property type="entry name" value="AlkZ-like"/>
    <property type="match status" value="1"/>
</dbReference>
<comment type="caution">
    <text evidence="1">The sequence shown here is derived from an EMBL/GenBank/DDBJ whole genome shotgun (WGS) entry which is preliminary data.</text>
</comment>
<name>A0ABP8DTZ0_9ACTN</name>
<proteinExistence type="predicted"/>
<dbReference type="PANTHER" id="PTHR38479">
    <property type="entry name" value="LMO0824 PROTEIN"/>
    <property type="match status" value="1"/>
</dbReference>
<organism evidence="1 2">
    <name type="scientific">Dactylosporangium darangshiense</name>
    <dbReference type="NCBI Taxonomy" id="579108"/>
    <lineage>
        <taxon>Bacteria</taxon>
        <taxon>Bacillati</taxon>
        <taxon>Actinomycetota</taxon>
        <taxon>Actinomycetes</taxon>
        <taxon>Micromonosporales</taxon>
        <taxon>Micromonosporaceae</taxon>
        <taxon>Dactylosporangium</taxon>
    </lineage>
</organism>
<dbReference type="GO" id="GO:0003677">
    <property type="term" value="F:DNA binding"/>
    <property type="evidence" value="ECO:0007669"/>
    <property type="project" value="UniProtKB-KW"/>
</dbReference>
<dbReference type="Proteomes" id="UP001500620">
    <property type="component" value="Unassembled WGS sequence"/>
</dbReference>
<keyword evidence="2" id="KW-1185">Reference proteome</keyword>
<gene>
    <name evidence="1" type="ORF">GCM10022255_108460</name>
</gene>
<dbReference type="PANTHER" id="PTHR38479:SF2">
    <property type="entry name" value="WINGED HELIX DNA-BINDING DOMAIN-CONTAINING PROTEIN"/>
    <property type="match status" value="1"/>
</dbReference>
<evidence type="ECO:0000313" key="2">
    <source>
        <dbReference type="Proteomes" id="UP001500620"/>
    </source>
</evidence>